<comment type="subcellular location">
    <subcellularLocation>
        <location evidence="12">Cell inner membrane</location>
        <topology evidence="12">Multi-pass membrane protein</topology>
    </subcellularLocation>
    <subcellularLocation>
        <location evidence="2">Membrane</location>
        <topology evidence="2">Multi-pass membrane protein</topology>
    </subcellularLocation>
</comment>
<dbReference type="GO" id="GO:0006744">
    <property type="term" value="P:ubiquinone biosynthetic process"/>
    <property type="evidence" value="ECO:0007669"/>
    <property type="project" value="UniProtKB-UniRule"/>
</dbReference>
<reference evidence="14 15" key="1">
    <citation type="submission" date="2017-01" db="EMBL/GenBank/DDBJ databases">
        <title>Genome Sequencing of a Marine Spirillum, Oceanospirillum multiglobuliferum ATCC 33336, from Japan.</title>
        <authorList>
            <person name="Carney J.G."/>
            <person name="Trachtenberg A.M."/>
            <person name="Rheaume B.A."/>
            <person name="Linnane J.D."/>
            <person name="Pitts N.L."/>
            <person name="Mykles D.L."/>
            <person name="Maclea K.S."/>
        </authorList>
    </citation>
    <scope>NUCLEOTIDE SEQUENCE [LARGE SCALE GENOMIC DNA]</scope>
    <source>
        <strain evidence="14 15">ATCC 33336</strain>
    </source>
</reference>
<dbReference type="EC" id="2.5.1.39" evidence="12 13"/>
<feature type="transmembrane region" description="Helical" evidence="12">
    <location>
        <begin position="241"/>
        <end position="262"/>
    </location>
</feature>
<evidence type="ECO:0000256" key="8">
    <source>
        <dbReference type="ARBA" id="ARBA00022692"/>
    </source>
</evidence>
<dbReference type="GO" id="GO:0008412">
    <property type="term" value="F:4-hydroxybenzoate polyprenyltransferase activity"/>
    <property type="evidence" value="ECO:0007669"/>
    <property type="project" value="UniProtKB-UniRule"/>
</dbReference>
<dbReference type="InterPro" id="IPR000537">
    <property type="entry name" value="UbiA_prenyltransferase"/>
</dbReference>
<dbReference type="PANTHER" id="PTHR11048">
    <property type="entry name" value="PRENYLTRANSFERASES"/>
    <property type="match status" value="1"/>
</dbReference>
<comment type="similarity">
    <text evidence="3 12">Belongs to the UbiA prenyltransferase family.</text>
</comment>
<evidence type="ECO:0000256" key="5">
    <source>
        <dbReference type="ARBA" id="ARBA00022519"/>
    </source>
</evidence>
<dbReference type="GO" id="GO:0005886">
    <property type="term" value="C:plasma membrane"/>
    <property type="evidence" value="ECO:0007669"/>
    <property type="project" value="UniProtKB-SubCell"/>
</dbReference>
<comment type="catalytic activity">
    <reaction evidence="12">
        <text>all-trans-octaprenyl diphosphate + 4-hydroxybenzoate = 4-hydroxy-3-(all-trans-octaprenyl)benzoate + diphosphate</text>
        <dbReference type="Rhea" id="RHEA:27782"/>
        <dbReference type="ChEBI" id="CHEBI:1617"/>
        <dbReference type="ChEBI" id="CHEBI:17879"/>
        <dbReference type="ChEBI" id="CHEBI:33019"/>
        <dbReference type="ChEBI" id="CHEBI:57711"/>
        <dbReference type="EC" id="2.5.1.39"/>
    </reaction>
</comment>
<dbReference type="STRING" id="64969.SAMN02745127_01270"/>
<evidence type="ECO:0000313" key="14">
    <source>
        <dbReference type="EMBL" id="OPX55660.1"/>
    </source>
</evidence>
<dbReference type="Proteomes" id="UP000191418">
    <property type="component" value="Unassembled WGS sequence"/>
</dbReference>
<comment type="caution">
    <text evidence="14">The sequence shown here is derived from an EMBL/GenBank/DDBJ whole genome shotgun (WGS) entry which is preliminary data.</text>
</comment>
<dbReference type="PROSITE" id="PS00943">
    <property type="entry name" value="UBIA"/>
    <property type="match status" value="1"/>
</dbReference>
<keyword evidence="10 12" id="KW-1133">Transmembrane helix</keyword>
<dbReference type="CDD" id="cd13959">
    <property type="entry name" value="PT_UbiA_COQ2"/>
    <property type="match status" value="1"/>
</dbReference>
<dbReference type="EMBL" id="MTSM01000007">
    <property type="protein sequence ID" value="OPX55660.1"/>
    <property type="molecule type" value="Genomic_DNA"/>
</dbReference>
<dbReference type="InterPro" id="IPR030470">
    <property type="entry name" value="UbiA_prenylTrfase_CS"/>
</dbReference>
<evidence type="ECO:0000256" key="3">
    <source>
        <dbReference type="ARBA" id="ARBA00005985"/>
    </source>
</evidence>
<dbReference type="Gene3D" id="1.10.357.140">
    <property type="entry name" value="UbiA prenyltransferase"/>
    <property type="match status" value="1"/>
</dbReference>
<proteinExistence type="inferred from homology"/>
<comment type="pathway">
    <text evidence="12">Cofactor biosynthesis; ubiquinone biosynthesis.</text>
</comment>
<evidence type="ECO:0000256" key="11">
    <source>
        <dbReference type="ARBA" id="ARBA00023136"/>
    </source>
</evidence>
<evidence type="ECO:0000256" key="9">
    <source>
        <dbReference type="ARBA" id="ARBA00022842"/>
    </source>
</evidence>
<keyword evidence="5 12" id="KW-0997">Cell inner membrane</keyword>
<accession>A0A1T4NUC1</accession>
<dbReference type="RefSeq" id="WP_078744884.1">
    <property type="nucleotide sequence ID" value="NZ_FUXG01000006.1"/>
</dbReference>
<evidence type="ECO:0000256" key="10">
    <source>
        <dbReference type="ARBA" id="ARBA00022989"/>
    </source>
</evidence>
<keyword evidence="7 12" id="KW-0831">Ubiquinone biosynthesis</keyword>
<dbReference type="UniPathway" id="UPA00232"/>
<dbReference type="OrthoDB" id="9782418at2"/>
<evidence type="ECO:0000313" key="15">
    <source>
        <dbReference type="Proteomes" id="UP000191418"/>
    </source>
</evidence>
<protein>
    <recommendedName>
        <fullName evidence="12 13">4-hydroxybenzoate octaprenyltransferase</fullName>
        <ecNumber evidence="12 13">2.5.1.39</ecNumber>
    </recommendedName>
    <alternativeName>
        <fullName evidence="12">4-HB polyprenyltransferase</fullName>
    </alternativeName>
</protein>
<dbReference type="InterPro" id="IPR044878">
    <property type="entry name" value="UbiA_sf"/>
</dbReference>
<evidence type="ECO:0000256" key="12">
    <source>
        <dbReference type="HAMAP-Rule" id="MF_01635"/>
    </source>
</evidence>
<evidence type="ECO:0000256" key="1">
    <source>
        <dbReference type="ARBA" id="ARBA00001946"/>
    </source>
</evidence>
<dbReference type="FunFam" id="1.20.120.1780:FF:000001">
    <property type="entry name" value="4-hydroxybenzoate octaprenyltransferase"/>
    <property type="match status" value="1"/>
</dbReference>
<feature type="transmembrane region" description="Helical" evidence="12">
    <location>
        <begin position="121"/>
        <end position="138"/>
    </location>
</feature>
<keyword evidence="15" id="KW-1185">Reference proteome</keyword>
<dbReference type="InterPro" id="IPR006370">
    <property type="entry name" value="HB_polyprenyltransferase-like"/>
</dbReference>
<evidence type="ECO:0000256" key="7">
    <source>
        <dbReference type="ARBA" id="ARBA00022688"/>
    </source>
</evidence>
<name>A0A1T4NUC1_9GAMM</name>
<feature type="transmembrane region" description="Helical" evidence="12">
    <location>
        <begin position="145"/>
        <end position="162"/>
    </location>
</feature>
<organism evidence="14 15">
    <name type="scientific">Oceanospirillum multiglobuliferum</name>
    <dbReference type="NCBI Taxonomy" id="64969"/>
    <lineage>
        <taxon>Bacteria</taxon>
        <taxon>Pseudomonadati</taxon>
        <taxon>Pseudomonadota</taxon>
        <taxon>Gammaproteobacteria</taxon>
        <taxon>Oceanospirillales</taxon>
        <taxon>Oceanospirillaceae</taxon>
        <taxon>Oceanospirillum</taxon>
    </lineage>
</organism>
<evidence type="ECO:0000256" key="4">
    <source>
        <dbReference type="ARBA" id="ARBA00022475"/>
    </source>
</evidence>
<evidence type="ECO:0000256" key="2">
    <source>
        <dbReference type="ARBA" id="ARBA00004141"/>
    </source>
</evidence>
<dbReference type="HAMAP" id="MF_01635">
    <property type="entry name" value="UbiA"/>
    <property type="match status" value="1"/>
</dbReference>
<evidence type="ECO:0000256" key="6">
    <source>
        <dbReference type="ARBA" id="ARBA00022679"/>
    </source>
</evidence>
<keyword evidence="6 12" id="KW-0808">Transferase</keyword>
<keyword evidence="11 12" id="KW-0472">Membrane</keyword>
<comment type="function">
    <text evidence="12">Catalyzes the prenylation of para-hydroxybenzoate (PHB) with an all-trans polyprenyl group. Mediates the second step in the final reaction sequence of ubiquinone-8 (UQ-8) biosynthesis, which is the condensation of the polyisoprenoid side chain with PHB, generating the first membrane-bound Q intermediate 3-octaprenyl-4-hydroxybenzoate.</text>
</comment>
<dbReference type="Gene3D" id="1.20.120.1780">
    <property type="entry name" value="UbiA prenyltransferase"/>
    <property type="match status" value="1"/>
</dbReference>
<dbReference type="NCBIfam" id="TIGR01474">
    <property type="entry name" value="ubiA_proteo"/>
    <property type="match status" value="1"/>
</dbReference>
<dbReference type="Pfam" id="PF01040">
    <property type="entry name" value="UbiA"/>
    <property type="match status" value="1"/>
</dbReference>
<evidence type="ECO:0000256" key="13">
    <source>
        <dbReference type="NCBIfam" id="TIGR01474"/>
    </source>
</evidence>
<dbReference type="PANTHER" id="PTHR11048:SF28">
    <property type="entry name" value="4-HYDROXYBENZOATE POLYPRENYLTRANSFERASE, MITOCHONDRIAL"/>
    <property type="match status" value="1"/>
</dbReference>
<dbReference type="InterPro" id="IPR039653">
    <property type="entry name" value="Prenyltransferase"/>
</dbReference>
<feature type="transmembrane region" description="Helical" evidence="12">
    <location>
        <begin position="174"/>
        <end position="194"/>
    </location>
</feature>
<keyword evidence="8 12" id="KW-0812">Transmembrane</keyword>
<dbReference type="AlphaFoldDB" id="A0A1T4NUC1"/>
<sequence length="294" mass="32997">MSASASFKQIKKQLPLYLQLMRVDRPIGTYLLLWPTLWALWIAAEGFPKWDVLLIFILGVIVMRAAGCVINDYADRNFDGKVERTRNRPLATGAVSAKEALTLFFILCFIAFLLVLLTNSLTIMLSFGGVLLAALYPFMKRYTHLPQVVLGAAFSWAIPMAYAAQTGTVPIEAWLLFCANLLWTVAYDTQYAMVDRNDDVKIGIKSTAILFGELDRHIIILLQALAVTALLIVAINKSLGLLFYFGLAVAIALFIYQGRLTWQRERQACFQAFLNNHWAGLFILIGIIADYTLF</sequence>
<feature type="transmembrane region" description="Helical" evidence="12">
    <location>
        <begin position="50"/>
        <end position="74"/>
    </location>
</feature>
<feature type="transmembrane region" description="Helical" evidence="12">
    <location>
        <begin position="27"/>
        <end position="44"/>
    </location>
</feature>
<feature type="transmembrane region" description="Helical" evidence="12">
    <location>
        <begin position="214"/>
        <end position="235"/>
    </location>
</feature>
<feature type="transmembrane region" description="Helical" evidence="12">
    <location>
        <begin position="274"/>
        <end position="293"/>
    </location>
</feature>
<keyword evidence="4 12" id="KW-1003">Cell membrane</keyword>
<gene>
    <name evidence="12" type="primary">ubiA</name>
    <name evidence="14" type="ORF">BTE48_07110</name>
</gene>
<keyword evidence="9 12" id="KW-0460">Magnesium</keyword>
<dbReference type="FunFam" id="1.10.357.140:FF:000002">
    <property type="entry name" value="4-hydroxybenzoate octaprenyltransferase"/>
    <property type="match status" value="1"/>
</dbReference>
<feature type="transmembrane region" description="Helical" evidence="12">
    <location>
        <begin position="95"/>
        <end position="115"/>
    </location>
</feature>
<comment type="cofactor">
    <cofactor evidence="1 12">
        <name>Mg(2+)</name>
        <dbReference type="ChEBI" id="CHEBI:18420"/>
    </cofactor>
</comment>